<evidence type="ECO:0000259" key="1">
    <source>
        <dbReference type="PROSITE" id="PS51186"/>
    </source>
</evidence>
<dbReference type="Proteomes" id="UP000033661">
    <property type="component" value="Unassembled WGS sequence"/>
</dbReference>
<dbReference type="GO" id="GO:0016747">
    <property type="term" value="F:acyltransferase activity, transferring groups other than amino-acyl groups"/>
    <property type="evidence" value="ECO:0007669"/>
    <property type="project" value="InterPro"/>
</dbReference>
<accession>A0A0F3QBZ5</accession>
<dbReference type="CDD" id="cd04301">
    <property type="entry name" value="NAT_SF"/>
    <property type="match status" value="1"/>
</dbReference>
<dbReference type="PROSITE" id="PS51186">
    <property type="entry name" value="GNAT"/>
    <property type="match status" value="1"/>
</dbReference>
<dbReference type="InterPro" id="IPR000182">
    <property type="entry name" value="GNAT_dom"/>
</dbReference>
<comment type="caution">
    <text evidence="2">The sequence shown here is derived from an EMBL/GenBank/DDBJ whole genome shotgun (WGS) entry which is preliminary data.</text>
</comment>
<dbReference type="PATRIC" id="fig|1359193.3.peg.640"/>
<sequence length="253" mass="29126">MLDNTKLIDQSLIGTFQYFGLQEKQIDEAKYYLIYTGCNHPLWNMIVLPDIVTADQMNKMEEIFKTQKLPFAWWVDEKNLSSEMLKHFENGNYTSFGNVPGMVFELKDYHNQLDNQEVRVITEVEEFKTWIQALAQGFGFSNDVCDVYFDKLSKYIGNSKTFIPLAAYDGDKIIATVSIIFANGIAGFYNGSTLPEYRNRGISSSLYKARFKILKEMGVDKAVIQTSPMSTNLAQKLGFKKYTNYKIYCQIKN</sequence>
<dbReference type="RefSeq" id="WP_231289209.1">
    <property type="nucleotide sequence ID" value="NZ_LAOI01000001.1"/>
</dbReference>
<evidence type="ECO:0000313" key="3">
    <source>
        <dbReference type="Proteomes" id="UP000033661"/>
    </source>
</evidence>
<reference evidence="2 3" key="1">
    <citation type="submission" date="2015-02" db="EMBL/GenBank/DDBJ databases">
        <title>Genome Sequencing of Rickettsiales.</title>
        <authorList>
            <person name="Daugherty S.C."/>
            <person name="Su Q."/>
            <person name="Abolude K."/>
            <person name="Beier-Sexton M."/>
            <person name="Carlyon J.A."/>
            <person name="Carter R."/>
            <person name="Day N.P."/>
            <person name="Dumler S.J."/>
            <person name="Dyachenko V."/>
            <person name="Godinez A."/>
            <person name="Kurtti T.J."/>
            <person name="Lichay M."/>
            <person name="Mullins K.E."/>
            <person name="Ott S."/>
            <person name="Pappas-Brown V."/>
            <person name="Paris D.H."/>
            <person name="Patel P."/>
            <person name="Richards A.L."/>
            <person name="Sadzewicz L."/>
            <person name="Sears K."/>
            <person name="Seidman D."/>
            <person name="Sengamalay N."/>
            <person name="Stenos J."/>
            <person name="Tallon L.J."/>
            <person name="Vincent G."/>
            <person name="Fraser C.M."/>
            <person name="Munderloh U."/>
            <person name="Dunning-Hotopp J.C."/>
        </authorList>
    </citation>
    <scope>NUCLEOTIDE SEQUENCE [LARGE SCALE GENOMIC DNA]</scope>
    <source>
        <strain evidence="2 3">RML An4</strain>
    </source>
</reference>
<keyword evidence="2" id="KW-0808">Transferase</keyword>
<dbReference type="Gene3D" id="3.40.630.30">
    <property type="match status" value="1"/>
</dbReference>
<proteinExistence type="predicted"/>
<evidence type="ECO:0000313" key="2">
    <source>
        <dbReference type="EMBL" id="KJV89676.1"/>
    </source>
</evidence>
<protein>
    <submittedName>
        <fullName evidence="2">Acetyltransferase family protein</fullName>
    </submittedName>
</protein>
<organism evidence="2 3">
    <name type="scientific">Rickettsia bellii str. RML An4</name>
    <dbReference type="NCBI Taxonomy" id="1359193"/>
    <lineage>
        <taxon>Bacteria</taxon>
        <taxon>Pseudomonadati</taxon>
        <taxon>Pseudomonadota</taxon>
        <taxon>Alphaproteobacteria</taxon>
        <taxon>Rickettsiales</taxon>
        <taxon>Rickettsiaceae</taxon>
        <taxon>Rickettsieae</taxon>
        <taxon>Rickettsia</taxon>
        <taxon>belli group</taxon>
    </lineage>
</organism>
<dbReference type="EMBL" id="LAOI01000001">
    <property type="protein sequence ID" value="KJV89676.1"/>
    <property type="molecule type" value="Genomic_DNA"/>
</dbReference>
<dbReference type="Pfam" id="PF00583">
    <property type="entry name" value="Acetyltransf_1"/>
    <property type="match status" value="1"/>
</dbReference>
<name>A0A0F3QBZ5_RICBE</name>
<keyword evidence="3" id="KW-1185">Reference proteome</keyword>
<dbReference type="SUPFAM" id="SSF55729">
    <property type="entry name" value="Acyl-CoA N-acyltransferases (Nat)"/>
    <property type="match status" value="1"/>
</dbReference>
<gene>
    <name evidence="2" type="ORF">RBEAN4_0657</name>
</gene>
<dbReference type="InterPro" id="IPR016181">
    <property type="entry name" value="Acyl_CoA_acyltransferase"/>
</dbReference>
<dbReference type="AlphaFoldDB" id="A0A0F3QBZ5"/>
<feature type="domain" description="N-acetyltransferase" evidence="1">
    <location>
        <begin position="116"/>
        <end position="253"/>
    </location>
</feature>